<keyword evidence="2" id="KW-1003">Cell membrane</keyword>
<reference evidence="11 12" key="1">
    <citation type="submission" date="2022-07" db="EMBL/GenBank/DDBJ databases">
        <authorList>
            <person name="Xamxidin M."/>
            <person name="Wu M."/>
        </authorList>
    </citation>
    <scope>NUCLEOTIDE SEQUENCE [LARGE SCALE GENOMIC DNA]</scope>
    <source>
        <strain evidence="11 12">NBRC 111650</strain>
    </source>
</reference>
<feature type="transmembrane region" description="Helical" evidence="8">
    <location>
        <begin position="678"/>
        <end position="697"/>
    </location>
</feature>
<gene>
    <name evidence="11" type="ORF">NQT62_10965</name>
</gene>
<feature type="transmembrane region" description="Helical" evidence="8">
    <location>
        <begin position="229"/>
        <end position="250"/>
    </location>
</feature>
<dbReference type="EMBL" id="JANIGO010000003">
    <property type="protein sequence ID" value="MCQ8896952.1"/>
    <property type="molecule type" value="Genomic_DNA"/>
</dbReference>
<accession>A0ABT1WHF7</accession>
<evidence type="ECO:0000256" key="8">
    <source>
        <dbReference type="SAM" id="Phobius"/>
    </source>
</evidence>
<evidence type="ECO:0000259" key="10">
    <source>
        <dbReference type="Pfam" id="PF24125"/>
    </source>
</evidence>
<keyword evidence="5 8" id="KW-1133">Transmembrane helix</keyword>
<evidence type="ECO:0000313" key="11">
    <source>
        <dbReference type="EMBL" id="MCQ8896952.1"/>
    </source>
</evidence>
<comment type="subcellular location">
    <subcellularLocation>
        <location evidence="1 7">Cell inner membrane</location>
        <topology evidence="1 7">Multi-pass membrane protein</topology>
    </subcellularLocation>
</comment>
<comment type="caution">
    <text evidence="11">The sequence shown here is derived from an EMBL/GenBank/DDBJ whole genome shotgun (WGS) entry which is preliminary data.</text>
</comment>
<feature type="transmembrane region" description="Helical" evidence="8">
    <location>
        <begin position="262"/>
        <end position="285"/>
    </location>
</feature>
<evidence type="ECO:0000256" key="7">
    <source>
        <dbReference type="RuleBase" id="RU369079"/>
    </source>
</evidence>
<dbReference type="InterPro" id="IPR023298">
    <property type="entry name" value="ATPase_P-typ_TM_dom_sf"/>
</dbReference>
<dbReference type="Gene3D" id="3.10.450.50">
    <property type="match status" value="1"/>
</dbReference>
<proteinExistence type="predicted"/>
<keyword evidence="12" id="KW-1185">Reference proteome</keyword>
<feature type="transmembrane region" description="Helical" evidence="8">
    <location>
        <begin position="162"/>
        <end position="183"/>
    </location>
</feature>
<keyword evidence="3 7" id="KW-0997">Cell inner membrane</keyword>
<evidence type="ECO:0000256" key="2">
    <source>
        <dbReference type="ARBA" id="ARBA00022475"/>
    </source>
</evidence>
<feature type="transmembrane region" description="Helical" evidence="8">
    <location>
        <begin position="195"/>
        <end position="217"/>
    </location>
</feature>
<sequence>METTGRRLLGRTVSEWFFGLPIIGLLIFTLIIGTGEMVHGQLLKIGESMFGVPEQGIQYFMLRGDNPQPTCTLVTDIDAEVARQMAAPKADDSGLGDLMGEMAPANPDEIREAVVAANKLCQEETDRYTKVAKLMTGKLKTFTSVETGFFDLFKTGTENRPLVLLIMVALAAVITTVGVHHVVIRPPLTVLDYRFGTGAIGIASIFGAISSVAYYNISANAGVKMEHPITHFIWIALFVTLAGISLKQVLRPPTHLKKGGTVFSAMLSVPLFGMMGIVAGVYFFTHGNWPGLAIYVNQLLELPSIFLSLALYIWAGMLLKQSRIVDLFMNILRPWKLSPELLTYIILLAAALPTAYTGASGIFVIAAGGIVYNEVRAAGGTRQFALAATAMSGSLGVVLRPCLLVVLIAALNKQVTSSALYHYGFYVFLLTSTLFFIFSQLTRRKKAAVERPLVALPKMMREIVPVLPYVALVMAVVLGYKYLLDTELNESSAPVIMPAIMFILLVFDKLRTPKGSLGGVSEHGHVDDRKEGVEPAIRFATSEAVGHIGALIMLMALSLAIGGVVERSGIMDLAPKTFSNAWTAMTFLMITKVILGMVMDPFGAVILVSGTLAPIAYNNGIDPLHFWMMVLVAFELGYLMPPVALNQLLTRLVIGDDEVRKADNEVKRKSFYWRYERWILPTVVMTVGMLITAYGPLAVQKFEVLKPLAHLIRPAEHDAAEPVPVSENQPAAAGVAEPVDAAALPVEPQPVEAPSEPIPTAEPAALSLPASAALPAAADPAGEIDEALMTWATAWSNRDVGAYLAAYSPDFVSAKGVKRPAWDSERKQKIESKQSISIRLKNTHIEVQGDTATAEFIQEYQSDVLKETSKKRVTFVRKNGAWLIAKEDSR</sequence>
<dbReference type="PANTHER" id="PTHR33362">
    <property type="entry name" value="SIALIC ACID TRAP TRANSPORTER PERMEASE PROTEIN SIAT-RELATED"/>
    <property type="match status" value="1"/>
</dbReference>
<feature type="transmembrane region" description="Helical" evidence="8">
    <location>
        <begin position="488"/>
        <end position="507"/>
    </location>
</feature>
<dbReference type="InterPro" id="IPR032710">
    <property type="entry name" value="NTF2-like_dom_sf"/>
</dbReference>
<feature type="transmembrane region" description="Helical" evidence="8">
    <location>
        <begin position="16"/>
        <end position="35"/>
    </location>
</feature>
<comment type="function">
    <text evidence="7">Part of the tripartite ATP-independent periplasmic (TRAP) transport system.</text>
</comment>
<feature type="transmembrane region" description="Helical" evidence="8">
    <location>
        <begin position="626"/>
        <end position="645"/>
    </location>
</feature>
<dbReference type="RefSeq" id="WP_256764742.1">
    <property type="nucleotide sequence ID" value="NZ_JANIGO010000003.1"/>
</dbReference>
<evidence type="ECO:0000256" key="4">
    <source>
        <dbReference type="ARBA" id="ARBA00022692"/>
    </source>
</evidence>
<feature type="transmembrane region" description="Helical" evidence="8">
    <location>
        <begin position="544"/>
        <end position="565"/>
    </location>
</feature>
<keyword evidence="6 8" id="KW-0472">Membrane</keyword>
<protein>
    <submittedName>
        <fullName evidence="11">TRAP transporter large permease subunit</fullName>
    </submittedName>
</protein>
<name>A0ABT1WHF7_9BURK</name>
<dbReference type="Pfam" id="PF24125">
    <property type="entry name" value="Cds6_C"/>
    <property type="match status" value="1"/>
</dbReference>
<dbReference type="PANTHER" id="PTHR33362:SF5">
    <property type="entry name" value="C4-DICARBOXYLATE TRAP TRANSPORTER LARGE PERMEASE PROTEIN DCTM"/>
    <property type="match status" value="1"/>
</dbReference>
<evidence type="ECO:0000256" key="1">
    <source>
        <dbReference type="ARBA" id="ARBA00004429"/>
    </source>
</evidence>
<feature type="domain" description="TRAP C4-dicarboxylate transport system permease DctM subunit" evidence="9">
    <location>
        <begin position="266"/>
        <end position="690"/>
    </location>
</feature>
<evidence type="ECO:0000256" key="3">
    <source>
        <dbReference type="ARBA" id="ARBA00022519"/>
    </source>
</evidence>
<evidence type="ECO:0000259" key="9">
    <source>
        <dbReference type="Pfam" id="PF06808"/>
    </source>
</evidence>
<feature type="domain" description="Cds6 C-terminal" evidence="10">
    <location>
        <begin position="784"/>
        <end position="887"/>
    </location>
</feature>
<feature type="transmembrane region" description="Helical" evidence="8">
    <location>
        <begin position="384"/>
        <end position="411"/>
    </location>
</feature>
<evidence type="ECO:0000256" key="5">
    <source>
        <dbReference type="ARBA" id="ARBA00022989"/>
    </source>
</evidence>
<dbReference type="SUPFAM" id="SSF54427">
    <property type="entry name" value="NTF2-like"/>
    <property type="match status" value="1"/>
</dbReference>
<dbReference type="InterPro" id="IPR004681">
    <property type="entry name" value="TRAP_DctM"/>
</dbReference>
<feature type="transmembrane region" description="Helical" evidence="8">
    <location>
        <begin position="423"/>
        <end position="442"/>
    </location>
</feature>
<evidence type="ECO:0000256" key="6">
    <source>
        <dbReference type="ARBA" id="ARBA00023136"/>
    </source>
</evidence>
<evidence type="ECO:0000313" key="12">
    <source>
        <dbReference type="Proteomes" id="UP001204142"/>
    </source>
</evidence>
<organism evidence="11 12">
    <name type="scientific">Limnobacter humi</name>
    <dbReference type="NCBI Taxonomy" id="1778671"/>
    <lineage>
        <taxon>Bacteria</taxon>
        <taxon>Pseudomonadati</taxon>
        <taxon>Pseudomonadota</taxon>
        <taxon>Betaproteobacteria</taxon>
        <taxon>Burkholderiales</taxon>
        <taxon>Burkholderiaceae</taxon>
        <taxon>Limnobacter</taxon>
    </lineage>
</organism>
<dbReference type="Pfam" id="PF06808">
    <property type="entry name" value="DctM"/>
    <property type="match status" value="1"/>
</dbReference>
<dbReference type="Proteomes" id="UP001204142">
    <property type="component" value="Unassembled WGS sequence"/>
</dbReference>
<dbReference type="SUPFAM" id="SSF81665">
    <property type="entry name" value="Calcium ATPase, transmembrane domain M"/>
    <property type="match status" value="1"/>
</dbReference>
<feature type="transmembrane region" description="Helical" evidence="8">
    <location>
        <begin position="341"/>
        <end position="372"/>
    </location>
</feature>
<dbReference type="InterPro" id="IPR056203">
    <property type="entry name" value="Cds6_C"/>
</dbReference>
<feature type="transmembrane region" description="Helical" evidence="8">
    <location>
        <begin position="292"/>
        <end position="315"/>
    </location>
</feature>
<keyword evidence="4 8" id="KW-0812">Transmembrane</keyword>
<keyword evidence="7" id="KW-0813">Transport</keyword>
<dbReference type="InterPro" id="IPR010656">
    <property type="entry name" value="DctM"/>
</dbReference>
<feature type="transmembrane region" description="Helical" evidence="8">
    <location>
        <begin position="463"/>
        <end position="482"/>
    </location>
</feature>